<dbReference type="EC" id="2.1.1.320" evidence="7"/>
<dbReference type="EMBL" id="HBHY01003978">
    <property type="protein sequence ID" value="CAE0129629.1"/>
    <property type="molecule type" value="Transcribed_RNA"/>
</dbReference>
<dbReference type="GO" id="GO:0005739">
    <property type="term" value="C:mitochondrion"/>
    <property type="evidence" value="ECO:0007669"/>
    <property type="project" value="UniProtKB-SubCell"/>
</dbReference>
<dbReference type="PANTHER" id="PTHR12049:SF7">
    <property type="entry name" value="PROTEIN ARGININE METHYLTRANSFERASE NDUFAF7, MITOCHONDRIAL"/>
    <property type="match status" value="1"/>
</dbReference>
<dbReference type="Gene3D" id="3.40.50.12710">
    <property type="match status" value="1"/>
</dbReference>
<proteinExistence type="inferred from homology"/>
<evidence type="ECO:0000256" key="6">
    <source>
        <dbReference type="ARBA" id="ARBA00048612"/>
    </source>
</evidence>
<evidence type="ECO:0000256" key="4">
    <source>
        <dbReference type="ARBA" id="ARBA00022679"/>
    </source>
</evidence>
<keyword evidence="4 7" id="KW-0808">Transferase</keyword>
<reference evidence="8" key="1">
    <citation type="submission" date="2021-01" db="EMBL/GenBank/DDBJ databases">
        <authorList>
            <person name="Corre E."/>
            <person name="Pelletier E."/>
            <person name="Niang G."/>
            <person name="Scheremetjew M."/>
            <person name="Finn R."/>
            <person name="Kale V."/>
            <person name="Holt S."/>
            <person name="Cochrane G."/>
            <person name="Meng A."/>
            <person name="Brown T."/>
            <person name="Cohen L."/>
        </authorList>
    </citation>
    <scope>NUCLEOTIDE SEQUENCE</scope>
    <source>
        <strain evidence="8">RCC927</strain>
    </source>
</reference>
<protein>
    <recommendedName>
        <fullName evidence="7">Protein arginine methyltransferase NDUFAF7</fullName>
        <ecNumber evidence="7">2.1.1.320</ecNumber>
    </recommendedName>
</protein>
<dbReference type="InterPro" id="IPR038375">
    <property type="entry name" value="NDUFAF7_sf"/>
</dbReference>
<organism evidence="8">
    <name type="scientific">Prasinoderma singulare</name>
    <dbReference type="NCBI Taxonomy" id="676789"/>
    <lineage>
        <taxon>Eukaryota</taxon>
        <taxon>Viridiplantae</taxon>
        <taxon>Prasinodermophyta</taxon>
        <taxon>Prasinodermophyceae</taxon>
        <taxon>Prasinodermales</taxon>
        <taxon>Prasinodermaceae</taxon>
        <taxon>Prasinoderma</taxon>
    </lineage>
</organism>
<dbReference type="SUPFAM" id="SSF53335">
    <property type="entry name" value="S-adenosyl-L-methionine-dependent methyltransferases"/>
    <property type="match status" value="1"/>
</dbReference>
<dbReference type="GO" id="GO:0032981">
    <property type="term" value="P:mitochondrial respiratory chain complex I assembly"/>
    <property type="evidence" value="ECO:0007669"/>
    <property type="project" value="TreeGrafter"/>
</dbReference>
<dbReference type="GO" id="GO:0035243">
    <property type="term" value="F:protein-arginine omega-N symmetric methyltransferase activity"/>
    <property type="evidence" value="ECO:0007669"/>
    <property type="project" value="UniProtKB-EC"/>
</dbReference>
<name>A0A7S3BDJ0_9VIRI</name>
<comment type="catalytic activity">
    <reaction evidence="6 7">
        <text>L-arginyl-[protein] + 2 S-adenosyl-L-methionine = N(omega),N(omega)'-dimethyl-L-arginyl-[protein] + 2 S-adenosyl-L-homocysteine + 2 H(+)</text>
        <dbReference type="Rhea" id="RHEA:48108"/>
        <dbReference type="Rhea" id="RHEA-COMP:10532"/>
        <dbReference type="Rhea" id="RHEA-COMP:11992"/>
        <dbReference type="ChEBI" id="CHEBI:15378"/>
        <dbReference type="ChEBI" id="CHEBI:29965"/>
        <dbReference type="ChEBI" id="CHEBI:57856"/>
        <dbReference type="ChEBI" id="CHEBI:59789"/>
        <dbReference type="ChEBI" id="CHEBI:88221"/>
        <dbReference type="EC" id="2.1.1.320"/>
    </reaction>
</comment>
<evidence type="ECO:0000256" key="5">
    <source>
        <dbReference type="ARBA" id="ARBA00023128"/>
    </source>
</evidence>
<evidence type="ECO:0000256" key="3">
    <source>
        <dbReference type="ARBA" id="ARBA00022603"/>
    </source>
</evidence>
<comment type="subcellular location">
    <subcellularLocation>
        <location evidence="1 7">Mitochondrion</location>
    </subcellularLocation>
</comment>
<evidence type="ECO:0000256" key="2">
    <source>
        <dbReference type="ARBA" id="ARBA00005891"/>
    </source>
</evidence>
<evidence type="ECO:0000256" key="7">
    <source>
        <dbReference type="RuleBase" id="RU364114"/>
    </source>
</evidence>
<dbReference type="InterPro" id="IPR029063">
    <property type="entry name" value="SAM-dependent_MTases_sf"/>
</dbReference>
<evidence type="ECO:0000256" key="1">
    <source>
        <dbReference type="ARBA" id="ARBA00004173"/>
    </source>
</evidence>
<dbReference type="PANTHER" id="PTHR12049">
    <property type="entry name" value="PROTEIN ARGININE METHYLTRANSFERASE NDUFAF7, MITOCHONDRIAL"/>
    <property type="match status" value="1"/>
</dbReference>
<dbReference type="InterPro" id="IPR003788">
    <property type="entry name" value="NDUFAF7"/>
</dbReference>
<keyword evidence="3 7" id="KW-0489">Methyltransferase</keyword>
<evidence type="ECO:0000313" key="8">
    <source>
        <dbReference type="EMBL" id="CAE0129629.1"/>
    </source>
</evidence>
<dbReference type="AlphaFoldDB" id="A0A7S3BDJ0"/>
<gene>
    <name evidence="8" type="ORF">PSIN1315_LOCUS2634</name>
</gene>
<dbReference type="GO" id="GO:0032259">
    <property type="term" value="P:methylation"/>
    <property type="evidence" value="ECO:0007669"/>
    <property type="project" value="UniProtKB-KW"/>
</dbReference>
<sequence>MPALWGAGQKADGGTAIAAFVVVPSMPRASTTFEDLASELIAGKRPPRRLGIIRVICACASCEMSPTRLGLGAPRTTENGFADACEVELVEVSASMRAEQASTLGVELQGSEGGGEEAVVPGASGVSASGNKVTWRSALGKVPDGDGVPSLILAHELFDALPVHQFRRTDKGWCEVMVEWGGETDETEDLKFVLSPGPTTAAAAVAERRLAAMDKVQAEQLDALEASPASWALAAEVARRVGGDKSAAGAALLIDYGKFGPYEASLQAIKEHKFVDLLETPGEADLSAYVDFQALAQAAAEAVPGAVAYEPVDQRTLLMSLGIDVRTEMLAQAAGEASEQAAALRSQRDRLCATGGDGMGERFMAMAIASKELPPPPVFARPYEPFSVPQAVAPDGAATWGKLQQR</sequence>
<dbReference type="Pfam" id="PF02636">
    <property type="entry name" value="Methyltransf_28"/>
    <property type="match status" value="1"/>
</dbReference>
<accession>A0A7S3BDJ0</accession>
<comment type="similarity">
    <text evidence="2 7">Belongs to the NDUFAF7 family.</text>
</comment>
<comment type="function">
    <text evidence="7">Arginine methyltransferase involved in the assembly or stability of mitochondrial NADH:ubiquinone oxidoreductase complex (complex I).</text>
</comment>
<keyword evidence="5 7" id="KW-0496">Mitochondrion</keyword>